<dbReference type="PROSITE" id="PS51085">
    <property type="entry name" value="2FE2S_FER_2"/>
    <property type="match status" value="1"/>
</dbReference>
<dbReference type="CDD" id="cd00207">
    <property type="entry name" value="fer2"/>
    <property type="match status" value="1"/>
</dbReference>
<dbReference type="InterPro" id="IPR036884">
    <property type="entry name" value="2Fe-2S-bd_dom_sf"/>
</dbReference>
<evidence type="ECO:0000256" key="5">
    <source>
        <dbReference type="ARBA" id="ARBA00023014"/>
    </source>
</evidence>
<sequence>MSSGGTVALQVNNTPRQIDADADLPLIDALRDMLDLKGTRFGCGAGQCGACFVLVGGHPMPSCETPLWAVAGKSITTVEGLGSPGAPHPLQQAFLDEQAAQCGYCTSGMLISAAALLRRNPDPDEAEVRAALERNLCRCGSHNRIVRAVLRAAAGNKSR</sequence>
<accession>A0ABY1PS60</accession>
<dbReference type="RefSeq" id="WP_283440542.1">
    <property type="nucleotide sequence ID" value="NZ_FXUL01000001.1"/>
</dbReference>
<keyword evidence="5" id="KW-0411">Iron-sulfur</keyword>
<keyword evidence="2" id="KW-0479">Metal-binding</keyword>
<dbReference type="Proteomes" id="UP001158049">
    <property type="component" value="Unassembled WGS sequence"/>
</dbReference>
<dbReference type="Gene3D" id="3.10.20.30">
    <property type="match status" value="1"/>
</dbReference>
<gene>
    <name evidence="7" type="ORF">SAMN06295970_101399</name>
</gene>
<dbReference type="EMBL" id="FXUL01000001">
    <property type="protein sequence ID" value="SMP44177.1"/>
    <property type="molecule type" value="Genomic_DNA"/>
</dbReference>
<dbReference type="InterPro" id="IPR002888">
    <property type="entry name" value="2Fe-2S-bd"/>
</dbReference>
<dbReference type="SUPFAM" id="SSF54292">
    <property type="entry name" value="2Fe-2S ferredoxin-like"/>
    <property type="match status" value="1"/>
</dbReference>
<dbReference type="InterPro" id="IPR051452">
    <property type="entry name" value="Diverse_Oxidoreductases"/>
</dbReference>
<protein>
    <submittedName>
        <fullName evidence="7">Nicotinate dehydrogenase subunit A</fullName>
    </submittedName>
</protein>
<evidence type="ECO:0000256" key="4">
    <source>
        <dbReference type="ARBA" id="ARBA00023004"/>
    </source>
</evidence>
<dbReference type="InterPro" id="IPR001041">
    <property type="entry name" value="2Fe-2S_ferredoxin-type"/>
</dbReference>
<keyword evidence="3" id="KW-0560">Oxidoreductase</keyword>
<proteinExistence type="predicted"/>
<evidence type="ECO:0000313" key="8">
    <source>
        <dbReference type="Proteomes" id="UP001158049"/>
    </source>
</evidence>
<name>A0ABY1PS60_9BURK</name>
<dbReference type="PANTHER" id="PTHR44379:SF6">
    <property type="entry name" value="BLR6046 PROTEIN"/>
    <property type="match status" value="1"/>
</dbReference>
<dbReference type="Pfam" id="PF00111">
    <property type="entry name" value="Fer2"/>
    <property type="match status" value="1"/>
</dbReference>
<evidence type="ECO:0000256" key="1">
    <source>
        <dbReference type="ARBA" id="ARBA00022714"/>
    </source>
</evidence>
<evidence type="ECO:0000256" key="2">
    <source>
        <dbReference type="ARBA" id="ARBA00022723"/>
    </source>
</evidence>
<feature type="domain" description="2Fe-2S ferredoxin-type" evidence="6">
    <location>
        <begin position="5"/>
        <end position="81"/>
    </location>
</feature>
<dbReference type="InterPro" id="IPR006058">
    <property type="entry name" value="2Fe2S_fd_BS"/>
</dbReference>
<organism evidence="7 8">
    <name type="scientific">Noviherbaspirillum suwonense</name>
    <dbReference type="NCBI Taxonomy" id="1224511"/>
    <lineage>
        <taxon>Bacteria</taxon>
        <taxon>Pseudomonadati</taxon>
        <taxon>Pseudomonadota</taxon>
        <taxon>Betaproteobacteria</taxon>
        <taxon>Burkholderiales</taxon>
        <taxon>Oxalobacteraceae</taxon>
        <taxon>Noviherbaspirillum</taxon>
    </lineage>
</organism>
<comment type="caution">
    <text evidence="7">The sequence shown here is derived from an EMBL/GenBank/DDBJ whole genome shotgun (WGS) entry which is preliminary data.</text>
</comment>
<dbReference type="SUPFAM" id="SSF47741">
    <property type="entry name" value="CO dehydrogenase ISP C-domain like"/>
    <property type="match status" value="1"/>
</dbReference>
<dbReference type="InterPro" id="IPR012675">
    <property type="entry name" value="Beta-grasp_dom_sf"/>
</dbReference>
<keyword evidence="4" id="KW-0408">Iron</keyword>
<dbReference type="Pfam" id="PF01799">
    <property type="entry name" value="Fer2_2"/>
    <property type="match status" value="1"/>
</dbReference>
<dbReference type="InterPro" id="IPR036010">
    <property type="entry name" value="2Fe-2S_ferredoxin-like_sf"/>
</dbReference>
<evidence type="ECO:0000313" key="7">
    <source>
        <dbReference type="EMBL" id="SMP44177.1"/>
    </source>
</evidence>
<dbReference type="PROSITE" id="PS00197">
    <property type="entry name" value="2FE2S_FER_1"/>
    <property type="match status" value="1"/>
</dbReference>
<keyword evidence="8" id="KW-1185">Reference proteome</keyword>
<keyword evidence="1" id="KW-0001">2Fe-2S</keyword>
<dbReference type="PANTHER" id="PTHR44379">
    <property type="entry name" value="OXIDOREDUCTASE WITH IRON-SULFUR SUBUNIT"/>
    <property type="match status" value="1"/>
</dbReference>
<reference evidence="7 8" key="1">
    <citation type="submission" date="2017-05" db="EMBL/GenBank/DDBJ databases">
        <authorList>
            <person name="Varghese N."/>
            <person name="Submissions S."/>
        </authorList>
    </citation>
    <scope>NUCLEOTIDE SEQUENCE [LARGE SCALE GENOMIC DNA]</scope>
    <source>
        <strain evidence="7 8">DSM 26001</strain>
    </source>
</reference>
<dbReference type="Gene3D" id="1.10.150.120">
    <property type="entry name" value="[2Fe-2S]-binding domain"/>
    <property type="match status" value="1"/>
</dbReference>
<evidence type="ECO:0000256" key="3">
    <source>
        <dbReference type="ARBA" id="ARBA00023002"/>
    </source>
</evidence>
<evidence type="ECO:0000259" key="6">
    <source>
        <dbReference type="PROSITE" id="PS51085"/>
    </source>
</evidence>